<accession>A0A7I9VHT8</accession>
<evidence type="ECO:0000313" key="1">
    <source>
        <dbReference type="EMBL" id="GEJ55966.1"/>
    </source>
</evidence>
<dbReference type="AlphaFoldDB" id="A0A7I9VHT8"/>
<comment type="caution">
    <text evidence="1">The sequence shown here is derived from an EMBL/GenBank/DDBJ whole genome shotgun (WGS) entry which is preliminary data.</text>
</comment>
<organism evidence="1 2">
    <name type="scientific">Anaeromyxobacter diazotrophicus</name>
    <dbReference type="NCBI Taxonomy" id="2590199"/>
    <lineage>
        <taxon>Bacteria</taxon>
        <taxon>Pseudomonadati</taxon>
        <taxon>Myxococcota</taxon>
        <taxon>Myxococcia</taxon>
        <taxon>Myxococcales</taxon>
        <taxon>Cystobacterineae</taxon>
        <taxon>Anaeromyxobacteraceae</taxon>
        <taxon>Anaeromyxobacter</taxon>
    </lineage>
</organism>
<proteinExistence type="predicted"/>
<reference evidence="2" key="1">
    <citation type="journal article" date="2020" name="Appl. Environ. Microbiol.">
        <title>Diazotrophic Anaeromyxobacter Isolates from Soils.</title>
        <authorList>
            <person name="Masuda Y."/>
            <person name="Yamanaka H."/>
            <person name="Xu Z.X."/>
            <person name="Shiratori Y."/>
            <person name="Aono T."/>
            <person name="Amachi S."/>
            <person name="Senoo K."/>
            <person name="Itoh H."/>
        </authorList>
    </citation>
    <scope>NUCLEOTIDE SEQUENCE [LARGE SCALE GENOMIC DNA]</scope>
    <source>
        <strain evidence="2">R267</strain>
    </source>
</reference>
<dbReference type="Proteomes" id="UP000503640">
    <property type="component" value="Unassembled WGS sequence"/>
</dbReference>
<evidence type="ECO:0000313" key="2">
    <source>
        <dbReference type="Proteomes" id="UP000503640"/>
    </source>
</evidence>
<dbReference type="EMBL" id="BJTG01000002">
    <property type="protein sequence ID" value="GEJ55966.1"/>
    <property type="molecule type" value="Genomic_DNA"/>
</dbReference>
<keyword evidence="2" id="KW-1185">Reference proteome</keyword>
<sequence>MRKRVDRGCRLPEGDRFEIQRRDAAGEMFAAATTAVGCSTKSIQRFMRHTGGMRPKAWDRDLRRLIGRPTTTLAQTVAAALKRA</sequence>
<protein>
    <submittedName>
        <fullName evidence="1">Uncharacterized protein</fullName>
    </submittedName>
</protein>
<name>A0A7I9VHT8_9BACT</name>
<dbReference type="RefSeq" id="WP_176063033.1">
    <property type="nucleotide sequence ID" value="NZ_BJTG01000002.1"/>
</dbReference>
<gene>
    <name evidence="1" type="ORF">AMYX_07070</name>
</gene>